<gene>
    <name evidence="2" type="primary">RvY_14467-1</name>
    <name evidence="2" type="synonym">RvY_14467.1</name>
    <name evidence="2" type="ORF">RvY_14467</name>
</gene>
<dbReference type="PANTHER" id="PTHR31691:SF1">
    <property type="entry name" value="ROTATIN"/>
    <property type="match status" value="1"/>
</dbReference>
<dbReference type="GO" id="GO:0007099">
    <property type="term" value="P:centriole replication"/>
    <property type="evidence" value="ECO:0007669"/>
    <property type="project" value="TreeGrafter"/>
</dbReference>
<evidence type="ECO:0000313" key="3">
    <source>
        <dbReference type="Proteomes" id="UP000186922"/>
    </source>
</evidence>
<evidence type="ECO:0000313" key="2">
    <source>
        <dbReference type="EMBL" id="GAV04144.1"/>
    </source>
</evidence>
<feature type="compositionally biased region" description="Basic and acidic residues" evidence="1">
    <location>
        <begin position="23"/>
        <end position="36"/>
    </location>
</feature>
<accession>A0A1D1VYR7</accession>
<keyword evidence="3" id="KW-1185">Reference proteome</keyword>
<organism evidence="2 3">
    <name type="scientific">Ramazzottius varieornatus</name>
    <name type="common">Water bear</name>
    <name type="synonym">Tardigrade</name>
    <dbReference type="NCBI Taxonomy" id="947166"/>
    <lineage>
        <taxon>Eukaryota</taxon>
        <taxon>Metazoa</taxon>
        <taxon>Ecdysozoa</taxon>
        <taxon>Tardigrada</taxon>
        <taxon>Eutardigrada</taxon>
        <taxon>Parachela</taxon>
        <taxon>Hypsibioidea</taxon>
        <taxon>Ramazzottiidae</taxon>
        <taxon>Ramazzottius</taxon>
    </lineage>
</organism>
<dbReference type="SUPFAM" id="SSF48371">
    <property type="entry name" value="ARM repeat"/>
    <property type="match status" value="2"/>
</dbReference>
<dbReference type="Proteomes" id="UP000186922">
    <property type="component" value="Unassembled WGS sequence"/>
</dbReference>
<dbReference type="OrthoDB" id="428850at2759"/>
<protein>
    <recommendedName>
        <fullName evidence="4">Rotatin N-terminal domain-containing protein</fullName>
    </recommendedName>
</protein>
<dbReference type="EMBL" id="BDGG01000010">
    <property type="protein sequence ID" value="GAV04144.1"/>
    <property type="molecule type" value="Genomic_DNA"/>
</dbReference>
<name>A0A1D1VYR7_RAMVA</name>
<comment type="caution">
    <text evidence="2">The sequence shown here is derived from an EMBL/GenBank/DDBJ whole genome shotgun (WGS) entry which is preliminary data.</text>
</comment>
<proteinExistence type="predicted"/>
<reference evidence="2 3" key="1">
    <citation type="journal article" date="2016" name="Nat. Commun.">
        <title>Extremotolerant tardigrade genome and improved radiotolerance of human cultured cells by tardigrade-unique protein.</title>
        <authorList>
            <person name="Hashimoto T."/>
            <person name="Horikawa D.D."/>
            <person name="Saito Y."/>
            <person name="Kuwahara H."/>
            <person name="Kozuka-Hata H."/>
            <person name="Shin-I T."/>
            <person name="Minakuchi Y."/>
            <person name="Ohishi K."/>
            <person name="Motoyama A."/>
            <person name="Aizu T."/>
            <person name="Enomoto A."/>
            <person name="Kondo K."/>
            <person name="Tanaka S."/>
            <person name="Hara Y."/>
            <person name="Koshikawa S."/>
            <person name="Sagara H."/>
            <person name="Miura T."/>
            <person name="Yokobori S."/>
            <person name="Miyagawa K."/>
            <person name="Suzuki Y."/>
            <person name="Kubo T."/>
            <person name="Oyama M."/>
            <person name="Kohara Y."/>
            <person name="Fujiyama A."/>
            <person name="Arakawa K."/>
            <person name="Katayama T."/>
            <person name="Toyoda A."/>
            <person name="Kunieda T."/>
        </authorList>
    </citation>
    <scope>NUCLEOTIDE SEQUENCE [LARGE SCALE GENOMIC DNA]</scope>
    <source>
        <strain evidence="2 3">YOKOZUNA-1</strain>
    </source>
</reference>
<feature type="region of interest" description="Disordered" evidence="1">
    <location>
        <begin position="1"/>
        <end position="36"/>
    </location>
</feature>
<dbReference type="Gene3D" id="1.25.10.10">
    <property type="entry name" value="Leucine-rich Repeat Variant"/>
    <property type="match status" value="1"/>
</dbReference>
<dbReference type="InterPro" id="IPR016024">
    <property type="entry name" value="ARM-type_fold"/>
</dbReference>
<dbReference type="GO" id="GO:0032053">
    <property type="term" value="P:ciliary basal body organization"/>
    <property type="evidence" value="ECO:0007669"/>
    <property type="project" value="TreeGrafter"/>
</dbReference>
<dbReference type="GO" id="GO:0036064">
    <property type="term" value="C:ciliary basal body"/>
    <property type="evidence" value="ECO:0007669"/>
    <property type="project" value="InterPro"/>
</dbReference>
<dbReference type="PANTHER" id="PTHR31691">
    <property type="entry name" value="ROTATIN"/>
    <property type="match status" value="1"/>
</dbReference>
<dbReference type="InterPro" id="IPR011989">
    <property type="entry name" value="ARM-like"/>
</dbReference>
<evidence type="ECO:0000256" key="1">
    <source>
        <dbReference type="SAM" id="MobiDB-lite"/>
    </source>
</evidence>
<evidence type="ECO:0008006" key="4">
    <source>
        <dbReference type="Google" id="ProtNLM"/>
    </source>
</evidence>
<dbReference type="InterPro" id="IPR030791">
    <property type="entry name" value="Rotatin"/>
</dbReference>
<dbReference type="GO" id="GO:0010457">
    <property type="term" value="P:centriole-centriole cohesion"/>
    <property type="evidence" value="ECO:0007669"/>
    <property type="project" value="TreeGrafter"/>
</dbReference>
<dbReference type="GO" id="GO:0005814">
    <property type="term" value="C:centriole"/>
    <property type="evidence" value="ECO:0007669"/>
    <property type="project" value="TreeGrafter"/>
</dbReference>
<dbReference type="STRING" id="947166.A0A1D1VYR7"/>
<dbReference type="GO" id="GO:0005813">
    <property type="term" value="C:centrosome"/>
    <property type="evidence" value="ECO:0007669"/>
    <property type="project" value="InterPro"/>
</dbReference>
<sequence>MAHLVGGGDSVDVNGGARSASPKRPEYSSHHQDFSPSKIEESAVAEESFTARHTDLLLVPDGPYKEPFVLSTFPWIAISRFESQLLSDCAQKLSSDDARDAEEACYQLLDVFLYDFPAEVFLQRPAILQGLLGLLDSKTTSLAALAISCLVQLTHNCSVRFYKISTSTGEGVASQLHAFAAGDCSMSVPEVQSFPSSSIASILSGRNSLLRNGRRDSTSRLSVSSQLASLAETIELDSPEESLKLQLRQIPLPVFLCAVIDVCLNALGEDLPYGLSQPLHLLDLAARLQCCVVNPTMWSADSPEARKMAENLLHSLHATGNRVLFHAKRSERVLHEAKTSRLVYVGLCKIVYIFTGLIPVAQHQHIPAPLRACLPWICQDESLALCFPAIRERLLPYLKVCNPTGYEAFKEARDICSAFSSTCIFISDSSDFSSQSYQADAERAMNALPSLVYHQSPLFLQRCFRLCSEALAKSSDCSKVITKLLVRLLSYTNPGVQKQVYDELFKFVADILNVRNAADPKQTPGANVVFLLNTQVMREIVLYGMFQPDTRAFAQNILSLLSQKFLINNATVWNRLKTVIRSSISGVFMHADLETDFGRRVLSWSQDQEEENALFDGTSRYRAAFILLYHQNRLVRGHASNLIHQRIGEVRLHGDTLIPESQYVFDMDGDPEPFSIDSLERGLRVWQDSRLDINVRWTALWQMHSHLRRPAAQESFVRLNGPQSLLGMLKLIVDGTEQNWSAENLALLFECILAVIHNNDKWRLENAQQMSVYENVIIALSLIPTGSALWNKIQSKGSTIIFLLSFDDALMRKEGQLSICCTFYRLVMFPCSMMFHDFNKKTSKAANCDLLRSPVAEMLVTHWNVALAGGVTKLVGDDKSEWMGDFAARLIMDDRAKTMLRMCHPRFGFTDTLYVLENAKSHSEAMQSVDTISVYVMLFAFLHKEDRNEIPHGVESAFRYVTVLPHNSSDLNLLRSIAKFVQLVVDKEDTAISDHSSSVHWIHGLLFDQRSLFVEAVRKANRELSLLANGKASLRVAYISACKSFASTAWSLFHSVPKVLGSSEEQWDVVELLDLFMESLRNAVTLPFLDLGALGMVCRCLAQFCGLASVAKLPETIAFVPLLITTIMFVFSQQQSIAWSFSGRGVVQSASLALAELVTFQVENHLFPAMLESWKNENGDLGWLLPLWAHRDPVVRSCSLSTATALSQTKEGRSLIIQCFAFVPGGVWNAVLSFLFNPEEPDAVKFNAVNLLAAMLQSDLKKTDLVLRDELNGKQLEGTEALAAMLEQLGFYRAVFQICQSFDGSHAVRPPSEYLLGSVFRLCAALVRLVGKRAVASLKALKFFHAAMHVCFLVKSFVQQSPKLADRLQMFSDLFAMLGYALQTDETMAEIISYNMYAVGAGLTLLDPGLAPVEALRDLWINIYTVLSESLKNSLVLEGVWRFLSDFNKTIYFNIKTSFNLNVTDANNQRLQIALLSSLEVVTAIDREEVQQFLWKPIAALPSGEPECMGEVITHFLVQKFDEPAALEFDAWIELLKRLLLRHEQVRQVAMDNDFVETVIDKLLEMDCSISKDMHVHSKNVLKKKMTEPLRMCLELLMNLLFRNEAAKKLAAQKSLTSVLISLWLTLISDTESLHILFLRLLCTYGARCQESLSSFVRESEFAQTAPLTLFHIIIADLEEQLALPLPHPDITPLLFDLLSLMSLNPKCRVFIRKTVNVKRAMPAPSPRKPKYLQAIDAMWLDVLANLSFFEDGQIVILAKEDICTILFDYLEVEGLFKEIYISSMLILRNLAFSRKGMARLTGARGVLAKLIRLCSTHPQPKVRLYALSCLLELLYDQVKLRHAAASITFADFGAGKDDDEPQMFNLRARLRSCLEDIGESNGYDDDTPRT</sequence>